<dbReference type="InterPro" id="IPR008276">
    <property type="entry name" value="C_nuclsd_transpt"/>
</dbReference>
<evidence type="ECO:0000259" key="8">
    <source>
        <dbReference type="Pfam" id="PF01773"/>
    </source>
</evidence>
<dbReference type="PANTHER" id="PTHR10590">
    <property type="entry name" value="SODIUM/NUCLEOSIDE COTRANSPORTER"/>
    <property type="match status" value="1"/>
</dbReference>
<evidence type="ECO:0000259" key="9">
    <source>
        <dbReference type="Pfam" id="PF07662"/>
    </source>
</evidence>
<reference evidence="11 12" key="1">
    <citation type="journal article" date="2014" name="Int. J. Syst. Evol. Microbiol.">
        <title>Jeotgalibaca dankookensis gen. nov., sp. nov., a member of the family Carnobacteriaceae, isolated from seujeot (Korean traditional food).</title>
        <authorList>
            <person name="Lee D.G."/>
            <person name="Trujillo M.E."/>
            <person name="Kang H."/>
            <person name="Ahn T.Y."/>
        </authorList>
    </citation>
    <scope>NUCLEOTIDE SEQUENCE [LARGE SCALE GENOMIC DNA]</scope>
    <source>
        <strain evidence="11 12">EX-07</strain>
    </source>
</reference>
<comment type="subcellular location">
    <subcellularLocation>
        <location evidence="1">Cell membrane</location>
        <topology evidence="1">Multi-pass membrane protein</topology>
    </subcellularLocation>
</comment>
<dbReference type="GO" id="GO:0015293">
    <property type="term" value="F:symporter activity"/>
    <property type="evidence" value="ECO:0007669"/>
    <property type="project" value="TreeGrafter"/>
</dbReference>
<dbReference type="Pfam" id="PF01773">
    <property type="entry name" value="Nucleos_tra2_N"/>
    <property type="match status" value="1"/>
</dbReference>
<feature type="transmembrane region" description="Helical" evidence="7">
    <location>
        <begin position="250"/>
        <end position="272"/>
    </location>
</feature>
<comment type="similarity">
    <text evidence="2">Belongs to the concentrative nucleoside transporter (CNT) (TC 2.A.41) family.</text>
</comment>
<feature type="transmembrane region" description="Helical" evidence="7">
    <location>
        <begin position="164"/>
        <end position="185"/>
    </location>
</feature>
<evidence type="ECO:0000256" key="6">
    <source>
        <dbReference type="ARBA" id="ARBA00023136"/>
    </source>
</evidence>
<evidence type="ECO:0000256" key="1">
    <source>
        <dbReference type="ARBA" id="ARBA00004651"/>
    </source>
</evidence>
<dbReference type="OrthoDB" id="9766455at2"/>
<dbReference type="Proteomes" id="UP000188993">
    <property type="component" value="Chromosome"/>
</dbReference>
<accession>A0A1S6IRZ1</accession>
<proteinExistence type="inferred from homology"/>
<organism evidence="11 12">
    <name type="scientific">Jeotgalibaca dankookensis</name>
    <dbReference type="NCBI Taxonomy" id="708126"/>
    <lineage>
        <taxon>Bacteria</taxon>
        <taxon>Bacillati</taxon>
        <taxon>Bacillota</taxon>
        <taxon>Bacilli</taxon>
        <taxon>Lactobacillales</taxon>
        <taxon>Carnobacteriaceae</taxon>
        <taxon>Jeotgalibaca</taxon>
    </lineage>
</organism>
<keyword evidence="12" id="KW-1185">Reference proteome</keyword>
<feature type="transmembrane region" description="Helical" evidence="7">
    <location>
        <begin position="331"/>
        <end position="356"/>
    </location>
</feature>
<feature type="domain" description="Concentrative nucleoside transporter C-terminal" evidence="9">
    <location>
        <begin position="191"/>
        <end position="386"/>
    </location>
</feature>
<feature type="transmembrane region" description="Helical" evidence="7">
    <location>
        <begin position="192"/>
        <end position="213"/>
    </location>
</feature>
<dbReference type="KEGG" id="jda:BW727_101965"/>
<keyword evidence="5 7" id="KW-1133">Transmembrane helix</keyword>
<dbReference type="GO" id="GO:0005337">
    <property type="term" value="F:nucleoside transmembrane transporter activity"/>
    <property type="evidence" value="ECO:0007669"/>
    <property type="project" value="InterPro"/>
</dbReference>
<dbReference type="PANTHER" id="PTHR10590:SF13">
    <property type="entry name" value="NUCLEOSIDE PERMEASE NUPC"/>
    <property type="match status" value="1"/>
</dbReference>
<feature type="transmembrane region" description="Helical" evidence="7">
    <location>
        <begin position="279"/>
        <end position="296"/>
    </location>
</feature>
<dbReference type="AlphaFoldDB" id="A0A1S6IRZ1"/>
<evidence type="ECO:0000256" key="2">
    <source>
        <dbReference type="ARBA" id="ARBA00009033"/>
    </source>
</evidence>
<dbReference type="EMBL" id="CP019728">
    <property type="protein sequence ID" value="AQS54289.1"/>
    <property type="molecule type" value="Genomic_DNA"/>
</dbReference>
<feature type="transmembrane region" description="Helical" evidence="7">
    <location>
        <begin position="368"/>
        <end position="390"/>
    </location>
</feature>
<feature type="transmembrane region" description="Helical" evidence="7">
    <location>
        <begin position="132"/>
        <end position="152"/>
    </location>
</feature>
<evidence type="ECO:0000256" key="5">
    <source>
        <dbReference type="ARBA" id="ARBA00022989"/>
    </source>
</evidence>
<dbReference type="InterPro" id="IPR011642">
    <property type="entry name" value="Gate_dom"/>
</dbReference>
<keyword evidence="3" id="KW-1003">Cell membrane</keyword>
<dbReference type="InterPro" id="IPR011657">
    <property type="entry name" value="CNT_C_dom"/>
</dbReference>
<feature type="domain" description="Nucleoside transporter/FeoB GTPase Gate" evidence="10">
    <location>
        <begin position="91"/>
        <end position="187"/>
    </location>
</feature>
<evidence type="ECO:0000259" key="10">
    <source>
        <dbReference type="Pfam" id="PF07670"/>
    </source>
</evidence>
<keyword evidence="6 7" id="KW-0472">Membrane</keyword>
<dbReference type="GO" id="GO:0005886">
    <property type="term" value="C:plasma membrane"/>
    <property type="evidence" value="ECO:0007669"/>
    <property type="project" value="UniProtKB-SubCell"/>
</dbReference>
<name>A0A1S6IRZ1_9LACT</name>
<dbReference type="RefSeq" id="WP_062469677.1">
    <property type="nucleotide sequence ID" value="NZ_BBYN01000014.1"/>
</dbReference>
<keyword evidence="4 7" id="KW-0812">Transmembrane</keyword>
<evidence type="ECO:0000256" key="7">
    <source>
        <dbReference type="SAM" id="Phobius"/>
    </source>
</evidence>
<feature type="transmembrane region" description="Helical" evidence="7">
    <location>
        <begin position="86"/>
        <end position="111"/>
    </location>
</feature>
<evidence type="ECO:0000313" key="11">
    <source>
        <dbReference type="EMBL" id="AQS54289.1"/>
    </source>
</evidence>
<dbReference type="InterPro" id="IPR002668">
    <property type="entry name" value="CNT_N_dom"/>
</dbReference>
<dbReference type="Pfam" id="PF07662">
    <property type="entry name" value="Nucleos_tra2_C"/>
    <property type="match status" value="1"/>
</dbReference>
<feature type="domain" description="Concentrative nucleoside transporter N-terminal" evidence="8">
    <location>
        <begin position="8"/>
        <end position="81"/>
    </location>
</feature>
<evidence type="ECO:0000256" key="4">
    <source>
        <dbReference type="ARBA" id="ARBA00022692"/>
    </source>
</evidence>
<feature type="transmembrane region" description="Helical" evidence="7">
    <location>
        <begin position="54"/>
        <end position="71"/>
    </location>
</feature>
<dbReference type="Pfam" id="PF07670">
    <property type="entry name" value="Gate"/>
    <property type="match status" value="1"/>
</dbReference>
<dbReference type="STRING" id="708126.BW727_101965"/>
<sequence>MDRIIPLVGIVFFLLVAFLVSKDRNKIRLRPIVVMLAIQITLGFILLRSNIGLSLLSGLASIFEILLSYAHEGTRFVFGDLVDNNSIFFVTSLMPIVFISALLGILNYLKILPFIIKWVGLGLSKISGLGKLESYVGVAAMVLGQTEIFLSIKDFMDDLPPNRLYAMCAPAMSSVSMGIVGAYMLYLDPKYVLAAIPLNLFGVFVIESIIYPYELKEEDDQLIVKDLSQKSFFGVVAEYIKDGFDTAVGVAAQLIGFTALIFLINGIFNGLIGISFQEIAGYIFSPIAFLMGVPWAEAVQGGSVIATKIVTNEFVAMLELNNLDFSNERTLAIMSTFLISFANFSSIGIITGAVSTINKKQGDVVASFGLKLLLGSTLVSCLTASTIALVF</sequence>
<evidence type="ECO:0000313" key="12">
    <source>
        <dbReference type="Proteomes" id="UP000188993"/>
    </source>
</evidence>
<gene>
    <name evidence="11" type="primary">nupC</name>
    <name evidence="11" type="ORF">BW727_101965</name>
</gene>
<protein>
    <submittedName>
        <fullName evidence="11">Nucleoside permease NupC</fullName>
    </submittedName>
</protein>
<evidence type="ECO:0000256" key="3">
    <source>
        <dbReference type="ARBA" id="ARBA00022475"/>
    </source>
</evidence>